<dbReference type="CDD" id="cd04301">
    <property type="entry name" value="NAT_SF"/>
    <property type="match status" value="1"/>
</dbReference>
<feature type="domain" description="N-acetyltransferase" evidence="1">
    <location>
        <begin position="7"/>
        <end position="151"/>
    </location>
</feature>
<dbReference type="SUPFAM" id="SSF55729">
    <property type="entry name" value="Acyl-CoA N-acyltransferases (Nat)"/>
    <property type="match status" value="1"/>
</dbReference>
<comment type="caution">
    <text evidence="3">The sequence shown here is derived from an EMBL/GenBank/DDBJ whole genome shotgun (WGS) entry which is preliminary data.</text>
</comment>
<dbReference type="Gene3D" id="3.40.630.30">
    <property type="match status" value="1"/>
</dbReference>
<dbReference type="AlphaFoldDB" id="A0A2T3JWS3"/>
<sequence length="176" mass="19965">MRMEIALKLSVITLDEINDYKDDLELFLSSIFDGECHIDINPEFRCAVVIERSGRICACGLGYEREMYQNQKCFKGGIVGGIAVSSECRGQGLGKAVLEAIDRHLLSLRVDCSFLFAYEPKVYQSSGYHALSAPIYYFDKQQSKWNQFVYRGGMVKSYSSIQLSEMLVIEFKGCVY</sequence>
<dbReference type="InterPro" id="IPR016181">
    <property type="entry name" value="Acyl_CoA_acyltransferase"/>
</dbReference>
<evidence type="ECO:0000313" key="4">
    <source>
        <dbReference type="Proteomes" id="UP000241405"/>
    </source>
</evidence>
<keyword evidence="3" id="KW-0808">Transferase</keyword>
<evidence type="ECO:0000313" key="3">
    <source>
        <dbReference type="EMBL" id="PSU53789.1"/>
    </source>
</evidence>
<evidence type="ECO:0000313" key="5">
    <source>
        <dbReference type="Proteomes" id="UP000241618"/>
    </source>
</evidence>
<dbReference type="GO" id="GO:0016747">
    <property type="term" value="F:acyltransferase activity, transferring groups other than amino-acyl groups"/>
    <property type="evidence" value="ECO:0007669"/>
    <property type="project" value="InterPro"/>
</dbReference>
<gene>
    <name evidence="3" type="ORF">C9J18_05135</name>
    <name evidence="2" type="ORF">CTM96_08090</name>
</gene>
<dbReference type="InterPro" id="IPR000182">
    <property type="entry name" value="GNAT_dom"/>
</dbReference>
<dbReference type="EMBL" id="PYMP01000002">
    <property type="protein sequence ID" value="PSU53789.1"/>
    <property type="molecule type" value="Genomic_DNA"/>
</dbReference>
<evidence type="ECO:0000313" key="2">
    <source>
        <dbReference type="EMBL" id="PSU25662.1"/>
    </source>
</evidence>
<accession>A0A2T3JWS3</accession>
<dbReference type="Proteomes" id="UP000241618">
    <property type="component" value="Unassembled WGS sequence"/>
</dbReference>
<reference evidence="4 5" key="1">
    <citation type="submission" date="2018-03" db="EMBL/GenBank/DDBJ databases">
        <title>Whole genome sequencing of Histamine producing bacteria.</title>
        <authorList>
            <person name="Butler K."/>
        </authorList>
    </citation>
    <scope>NUCLEOTIDE SEQUENCE [LARGE SCALE GENOMIC DNA]</scope>
    <source>
        <strain evidence="3 5">FS-6.1</strain>
        <strain evidence="2 4">FS-6.2</strain>
    </source>
</reference>
<organism evidence="3 5">
    <name type="scientific">Photobacterium phosphoreum</name>
    <dbReference type="NCBI Taxonomy" id="659"/>
    <lineage>
        <taxon>Bacteria</taxon>
        <taxon>Pseudomonadati</taxon>
        <taxon>Pseudomonadota</taxon>
        <taxon>Gammaproteobacteria</taxon>
        <taxon>Vibrionales</taxon>
        <taxon>Vibrionaceae</taxon>
        <taxon>Photobacterium</taxon>
    </lineage>
</organism>
<dbReference type="EMBL" id="PYMO01000006">
    <property type="protein sequence ID" value="PSU25662.1"/>
    <property type="molecule type" value="Genomic_DNA"/>
</dbReference>
<name>A0A2T3JWS3_PHOPO</name>
<dbReference type="PROSITE" id="PS51186">
    <property type="entry name" value="GNAT"/>
    <property type="match status" value="1"/>
</dbReference>
<dbReference type="Pfam" id="PF13527">
    <property type="entry name" value="Acetyltransf_9"/>
    <property type="match status" value="1"/>
</dbReference>
<dbReference type="Proteomes" id="UP000241405">
    <property type="component" value="Unassembled WGS sequence"/>
</dbReference>
<proteinExistence type="predicted"/>
<protein>
    <submittedName>
        <fullName evidence="3">GNAT family N-acetyltransferase</fullName>
    </submittedName>
</protein>
<keyword evidence="4" id="KW-1185">Reference proteome</keyword>
<evidence type="ECO:0000259" key="1">
    <source>
        <dbReference type="PROSITE" id="PS51186"/>
    </source>
</evidence>